<proteinExistence type="predicted"/>
<dbReference type="Proteomes" id="UP001221142">
    <property type="component" value="Unassembled WGS sequence"/>
</dbReference>
<comment type="caution">
    <text evidence="1">The sequence shown here is derived from an EMBL/GenBank/DDBJ whole genome shotgun (WGS) entry which is preliminary data.</text>
</comment>
<gene>
    <name evidence="1" type="ORF">FB45DRAFT_1028905</name>
</gene>
<organism evidence="1 2">
    <name type="scientific">Roridomyces roridus</name>
    <dbReference type="NCBI Taxonomy" id="1738132"/>
    <lineage>
        <taxon>Eukaryota</taxon>
        <taxon>Fungi</taxon>
        <taxon>Dikarya</taxon>
        <taxon>Basidiomycota</taxon>
        <taxon>Agaricomycotina</taxon>
        <taxon>Agaricomycetes</taxon>
        <taxon>Agaricomycetidae</taxon>
        <taxon>Agaricales</taxon>
        <taxon>Marasmiineae</taxon>
        <taxon>Mycenaceae</taxon>
        <taxon>Roridomyces</taxon>
    </lineage>
</organism>
<dbReference type="AlphaFoldDB" id="A0AAD7BRZ1"/>
<evidence type="ECO:0000313" key="1">
    <source>
        <dbReference type="EMBL" id="KAJ7628840.1"/>
    </source>
</evidence>
<name>A0AAD7BRZ1_9AGAR</name>
<protein>
    <submittedName>
        <fullName evidence="1">Uncharacterized protein</fullName>
    </submittedName>
</protein>
<sequence length="251" mass="28601">MTSSYNKGRVYWLGEHRRPDHPSLGDHRAGLELWAQQWLNIPVVKDTTIKLDIIAENSGLDERVKAWGLPMTRDDAITLIYVELKSRDDVVKSAQDPLVKSVLSKFPEFRPDRGANVFIAESKVLIDKKLSSTGFHYFSICEVLDGAAPEECEKKLDALAERVVNLPVAEKTMTRYTMYRQDSSMDAINTTQLNIHHGANYTFLFHKEFQNQNDMMEFLSDPGFADVITEANKFIKVTPITADITTKFQQK</sequence>
<accession>A0AAD7BRZ1</accession>
<keyword evidence="2" id="KW-1185">Reference proteome</keyword>
<evidence type="ECO:0000313" key="2">
    <source>
        <dbReference type="Proteomes" id="UP001221142"/>
    </source>
</evidence>
<dbReference type="EMBL" id="JARKIF010000010">
    <property type="protein sequence ID" value="KAJ7628840.1"/>
    <property type="molecule type" value="Genomic_DNA"/>
</dbReference>
<reference evidence="1" key="1">
    <citation type="submission" date="2023-03" db="EMBL/GenBank/DDBJ databases">
        <title>Massive genome expansion in bonnet fungi (Mycena s.s.) driven by repeated elements and novel gene families across ecological guilds.</title>
        <authorList>
            <consortium name="Lawrence Berkeley National Laboratory"/>
            <person name="Harder C.B."/>
            <person name="Miyauchi S."/>
            <person name="Viragh M."/>
            <person name="Kuo A."/>
            <person name="Thoen E."/>
            <person name="Andreopoulos B."/>
            <person name="Lu D."/>
            <person name="Skrede I."/>
            <person name="Drula E."/>
            <person name="Henrissat B."/>
            <person name="Morin E."/>
            <person name="Kohler A."/>
            <person name="Barry K."/>
            <person name="LaButti K."/>
            <person name="Morin E."/>
            <person name="Salamov A."/>
            <person name="Lipzen A."/>
            <person name="Mereny Z."/>
            <person name="Hegedus B."/>
            <person name="Baldrian P."/>
            <person name="Stursova M."/>
            <person name="Weitz H."/>
            <person name="Taylor A."/>
            <person name="Grigoriev I.V."/>
            <person name="Nagy L.G."/>
            <person name="Martin F."/>
            <person name="Kauserud H."/>
        </authorList>
    </citation>
    <scope>NUCLEOTIDE SEQUENCE</scope>
    <source>
        <strain evidence="1">9284</strain>
    </source>
</reference>